<proteinExistence type="predicted"/>
<comment type="caution">
    <text evidence="1">The sequence shown here is derived from an EMBL/GenBank/DDBJ whole genome shotgun (WGS) entry which is preliminary data.</text>
</comment>
<dbReference type="Proteomes" id="UP000784880">
    <property type="component" value="Unassembled WGS sequence"/>
</dbReference>
<dbReference type="EMBL" id="JAHQCS010000094">
    <property type="protein sequence ID" value="MBU9712184.1"/>
    <property type="molecule type" value="Genomic_DNA"/>
</dbReference>
<sequence>MSNDNLFNNIEKKSGVDMKEIFKLADSIKTANLQDEQTVRGIIQKVGAIANRPVSKEKEDELVNTIINNPQSINFDNITKMMNKKKK</sequence>
<dbReference type="RefSeq" id="WP_217066369.1">
    <property type="nucleotide sequence ID" value="NZ_JAHQCS010000094.1"/>
</dbReference>
<name>A0ABS6JEU2_9BACI</name>
<gene>
    <name evidence="1" type="ORF">KS419_10565</name>
</gene>
<dbReference type="InterPro" id="IPR025942">
    <property type="entry name" value="SpoVIF"/>
</dbReference>
<evidence type="ECO:0000313" key="2">
    <source>
        <dbReference type="Proteomes" id="UP000784880"/>
    </source>
</evidence>
<organism evidence="1 2">
    <name type="scientific">Evansella tamaricis</name>
    <dbReference type="NCBI Taxonomy" id="2069301"/>
    <lineage>
        <taxon>Bacteria</taxon>
        <taxon>Bacillati</taxon>
        <taxon>Bacillota</taxon>
        <taxon>Bacilli</taxon>
        <taxon>Bacillales</taxon>
        <taxon>Bacillaceae</taxon>
        <taxon>Evansella</taxon>
    </lineage>
</organism>
<protein>
    <submittedName>
        <fullName evidence="1">Stage VI sporulation protein F</fullName>
    </submittedName>
</protein>
<accession>A0ABS6JEU2</accession>
<evidence type="ECO:0000313" key="1">
    <source>
        <dbReference type="EMBL" id="MBU9712184.1"/>
    </source>
</evidence>
<reference evidence="1 2" key="1">
    <citation type="submission" date="2021-06" db="EMBL/GenBank/DDBJ databases">
        <title>Bacillus sp. RD4P76, an endophyte from a halophyte.</title>
        <authorList>
            <person name="Sun J.-Q."/>
        </authorList>
    </citation>
    <scope>NUCLEOTIDE SEQUENCE [LARGE SCALE GENOMIC DNA]</scope>
    <source>
        <strain evidence="1 2">CGMCC 1.15917</strain>
    </source>
</reference>
<dbReference type="Pfam" id="PF14069">
    <property type="entry name" value="SpoVIF"/>
    <property type="match status" value="1"/>
</dbReference>
<keyword evidence="2" id="KW-1185">Reference proteome</keyword>